<sequence>MILISRLQTEKYDSLRCCLVLCEGRCLSEPTLQHFHLAPEPRTPQLPSNKYNWIITNSFDHNHRRYFTEAKSSAFKLDVSPDARGFAPDNRTLGIRSLISIFSPGWTSDFWLAPLLCSTSLIGLHLVSSASRLPGTRLHPAPSSSSSVQT</sequence>
<keyword evidence="2" id="KW-1185">Reference proteome</keyword>
<evidence type="ECO:0000313" key="1">
    <source>
        <dbReference type="EMBL" id="KDQ52168.1"/>
    </source>
</evidence>
<organism evidence="1 2">
    <name type="scientific">Jaapia argillacea MUCL 33604</name>
    <dbReference type="NCBI Taxonomy" id="933084"/>
    <lineage>
        <taxon>Eukaryota</taxon>
        <taxon>Fungi</taxon>
        <taxon>Dikarya</taxon>
        <taxon>Basidiomycota</taxon>
        <taxon>Agaricomycotina</taxon>
        <taxon>Agaricomycetes</taxon>
        <taxon>Agaricomycetidae</taxon>
        <taxon>Jaapiales</taxon>
        <taxon>Jaapiaceae</taxon>
        <taxon>Jaapia</taxon>
    </lineage>
</organism>
<proteinExistence type="predicted"/>
<protein>
    <submittedName>
        <fullName evidence="1">Uncharacterized protein</fullName>
    </submittedName>
</protein>
<accession>A0A067PB64</accession>
<dbReference type="Proteomes" id="UP000027265">
    <property type="component" value="Unassembled WGS sequence"/>
</dbReference>
<gene>
    <name evidence="1" type="ORF">JAAARDRAFT_490978</name>
</gene>
<dbReference type="AlphaFoldDB" id="A0A067PB64"/>
<evidence type="ECO:0000313" key="2">
    <source>
        <dbReference type="Proteomes" id="UP000027265"/>
    </source>
</evidence>
<dbReference type="HOGENOM" id="CLU_1740794_0_0_1"/>
<dbReference type="EMBL" id="KL197742">
    <property type="protein sequence ID" value="KDQ52168.1"/>
    <property type="molecule type" value="Genomic_DNA"/>
</dbReference>
<name>A0A067PB64_9AGAM</name>
<dbReference type="InParanoid" id="A0A067PB64"/>
<reference evidence="2" key="1">
    <citation type="journal article" date="2014" name="Proc. Natl. Acad. Sci. U.S.A.">
        <title>Extensive sampling of basidiomycete genomes demonstrates inadequacy of the white-rot/brown-rot paradigm for wood decay fungi.</title>
        <authorList>
            <person name="Riley R."/>
            <person name="Salamov A.A."/>
            <person name="Brown D.W."/>
            <person name="Nagy L.G."/>
            <person name="Floudas D."/>
            <person name="Held B.W."/>
            <person name="Levasseur A."/>
            <person name="Lombard V."/>
            <person name="Morin E."/>
            <person name="Otillar R."/>
            <person name="Lindquist E.A."/>
            <person name="Sun H."/>
            <person name="LaButti K.M."/>
            <person name="Schmutz J."/>
            <person name="Jabbour D."/>
            <person name="Luo H."/>
            <person name="Baker S.E."/>
            <person name="Pisabarro A.G."/>
            <person name="Walton J.D."/>
            <person name="Blanchette R.A."/>
            <person name="Henrissat B."/>
            <person name="Martin F."/>
            <person name="Cullen D."/>
            <person name="Hibbett D.S."/>
            <person name="Grigoriev I.V."/>
        </authorList>
    </citation>
    <scope>NUCLEOTIDE SEQUENCE [LARGE SCALE GENOMIC DNA]</scope>
    <source>
        <strain evidence="2">MUCL 33604</strain>
    </source>
</reference>